<dbReference type="EMBL" id="CP014546">
    <property type="protein sequence ID" value="AMN82559.1"/>
    <property type="molecule type" value="Genomic_DNA"/>
</dbReference>
<dbReference type="RefSeq" id="WP_061449384.1">
    <property type="nucleotide sequence ID" value="NZ_CP014546.1"/>
</dbReference>
<protein>
    <submittedName>
        <fullName evidence="1">Uncharacterized protein</fullName>
    </submittedName>
</protein>
<reference evidence="1 2" key="1">
    <citation type="submission" date="2016-02" db="EMBL/GenBank/DDBJ databases">
        <title>Complete genome sequence of Pseudomonas azotoformans S4.</title>
        <authorList>
            <person name="Fang Y."/>
            <person name="Wu L."/>
            <person name="Feng G."/>
        </authorList>
    </citation>
    <scope>NUCLEOTIDE SEQUENCE [LARGE SCALE GENOMIC DNA]</scope>
    <source>
        <strain evidence="1 2">S4</strain>
    </source>
</reference>
<dbReference type="Proteomes" id="UP000070516">
    <property type="component" value="Chromosome"/>
</dbReference>
<name>A0A127I6T5_PSEAZ</name>
<evidence type="ECO:0000313" key="2">
    <source>
        <dbReference type="Proteomes" id="UP000070516"/>
    </source>
</evidence>
<dbReference type="KEGG" id="pazo:AYR47_31530"/>
<evidence type="ECO:0000313" key="1">
    <source>
        <dbReference type="EMBL" id="AMN82559.1"/>
    </source>
</evidence>
<accession>A0A127I6T5</accession>
<sequence>MIRSFLTVSNGLLLTITDRTEIDQVHPKPLPSKAGAEDVELSVQQRRNADLVAKLIDKADEECPAFIFNEAPHETNAKSLWFLHGIEYPEDYRDL</sequence>
<dbReference type="AlphaFoldDB" id="A0A127I6T5"/>
<proteinExistence type="predicted"/>
<gene>
    <name evidence="1" type="ORF">AYR47_31530</name>
</gene>
<organism evidence="1 2">
    <name type="scientific">Pseudomonas azotoformans</name>
    <dbReference type="NCBI Taxonomy" id="47878"/>
    <lineage>
        <taxon>Bacteria</taxon>
        <taxon>Pseudomonadati</taxon>
        <taxon>Pseudomonadota</taxon>
        <taxon>Gammaproteobacteria</taxon>
        <taxon>Pseudomonadales</taxon>
        <taxon>Pseudomonadaceae</taxon>
        <taxon>Pseudomonas</taxon>
    </lineage>
</organism>